<proteinExistence type="predicted"/>
<evidence type="ECO:0008006" key="4">
    <source>
        <dbReference type="Google" id="ProtNLM"/>
    </source>
</evidence>
<comment type="caution">
    <text evidence="2">The sequence shown here is derived from an EMBL/GenBank/DDBJ whole genome shotgun (WGS) entry which is preliminary data.</text>
</comment>
<protein>
    <recommendedName>
        <fullName evidence="4">Lipoprotein</fullName>
    </recommendedName>
</protein>
<feature type="signal peptide" evidence="1">
    <location>
        <begin position="1"/>
        <end position="24"/>
    </location>
</feature>
<reference evidence="2 3" key="1">
    <citation type="submission" date="2021-03" db="EMBL/GenBank/DDBJ databases">
        <title>Sequencing the genomes of 1000 actinobacteria strains.</title>
        <authorList>
            <person name="Klenk H.-P."/>
        </authorList>
    </citation>
    <scope>NUCLEOTIDE SEQUENCE [LARGE SCALE GENOMIC DNA]</scope>
    <source>
        <strain evidence="2 3">DSM 44580</strain>
    </source>
</reference>
<sequence>MRYGGIVLAATAVLALAGCTSSVAGTPQALPIAGTALAVAVDKDKVDKPKTLTPDEVKNAVPEVGEGAPIVERVLVELKRKTLSLVEVEGKIGGACKDNALQLGPNAVTDCTVSYEDLEVPWQVTIGGNYKAGDMFFTYTAKPSRGVLLRAVVHSKLVSLYGPRNVPLRCDEMPERKLVEQNKDSGVKCQYLETTREGLAWRDLPVLVDGGGQVRFRSR</sequence>
<evidence type="ECO:0000313" key="2">
    <source>
        <dbReference type="EMBL" id="MBP2479305.1"/>
    </source>
</evidence>
<dbReference type="Proteomes" id="UP001519363">
    <property type="component" value="Unassembled WGS sequence"/>
</dbReference>
<organism evidence="2 3">
    <name type="scientific">Crossiella equi</name>
    <dbReference type="NCBI Taxonomy" id="130796"/>
    <lineage>
        <taxon>Bacteria</taxon>
        <taxon>Bacillati</taxon>
        <taxon>Actinomycetota</taxon>
        <taxon>Actinomycetes</taxon>
        <taxon>Pseudonocardiales</taxon>
        <taxon>Pseudonocardiaceae</taxon>
        <taxon>Crossiella</taxon>
    </lineage>
</organism>
<evidence type="ECO:0000313" key="3">
    <source>
        <dbReference type="Proteomes" id="UP001519363"/>
    </source>
</evidence>
<accession>A0ABS5AUD2</accession>
<dbReference type="PROSITE" id="PS51257">
    <property type="entry name" value="PROKAR_LIPOPROTEIN"/>
    <property type="match status" value="1"/>
</dbReference>
<keyword evidence="3" id="KW-1185">Reference proteome</keyword>
<keyword evidence="1" id="KW-0732">Signal</keyword>
<dbReference type="EMBL" id="JAGIOO010000001">
    <property type="protein sequence ID" value="MBP2479305.1"/>
    <property type="molecule type" value="Genomic_DNA"/>
</dbReference>
<name>A0ABS5AUD2_9PSEU</name>
<evidence type="ECO:0000256" key="1">
    <source>
        <dbReference type="SAM" id="SignalP"/>
    </source>
</evidence>
<gene>
    <name evidence="2" type="ORF">JOF53_008177</name>
</gene>
<dbReference type="RefSeq" id="WP_209707734.1">
    <property type="nucleotide sequence ID" value="NZ_JAGIOO010000001.1"/>
</dbReference>
<feature type="chain" id="PRO_5045717773" description="Lipoprotein" evidence="1">
    <location>
        <begin position="25"/>
        <end position="219"/>
    </location>
</feature>